<gene>
    <name evidence="2" type="ORF">BXYJ_LOCUS14520</name>
</gene>
<dbReference type="EMBL" id="CAJFCV020000006">
    <property type="protein sequence ID" value="CAG9130212.1"/>
    <property type="molecule type" value="Genomic_DNA"/>
</dbReference>
<sequence>MSRSLALLFALFMAAVIMVHCAPIDSLPEMEKKSIYGLYQYIPKASGVKSKKFSSDPGPMIGQLPDGSYVIFGY</sequence>
<organism evidence="3 5">
    <name type="scientific">Bursaphelenchus xylophilus</name>
    <name type="common">Pinewood nematode worm</name>
    <name type="synonym">Aphelenchoides xylophilus</name>
    <dbReference type="NCBI Taxonomy" id="6326"/>
    <lineage>
        <taxon>Eukaryota</taxon>
        <taxon>Metazoa</taxon>
        <taxon>Ecdysozoa</taxon>
        <taxon>Nematoda</taxon>
        <taxon>Chromadorea</taxon>
        <taxon>Rhabditida</taxon>
        <taxon>Tylenchina</taxon>
        <taxon>Tylenchomorpha</taxon>
        <taxon>Aphelenchoidea</taxon>
        <taxon>Aphelenchoididae</taxon>
        <taxon>Bursaphelenchus</taxon>
    </lineage>
</organism>
<dbReference type="Proteomes" id="UP000095284">
    <property type="component" value="Unplaced"/>
</dbReference>
<accession>A0A1I7SMH5</accession>
<dbReference type="WBParaSite" id="BXY_1426000.1">
    <property type="protein sequence ID" value="BXY_1426000.1"/>
    <property type="gene ID" value="BXY_1426000"/>
</dbReference>
<evidence type="ECO:0000313" key="2">
    <source>
        <dbReference type="EMBL" id="CAD5234429.1"/>
    </source>
</evidence>
<protein>
    <submittedName>
        <fullName evidence="2">(pine wood nematode) hypothetical protein</fullName>
    </submittedName>
</protein>
<dbReference type="OrthoDB" id="10388309at2759"/>
<evidence type="ECO:0000313" key="4">
    <source>
        <dbReference type="Proteomes" id="UP000659654"/>
    </source>
</evidence>
<keyword evidence="1" id="KW-0732">Signal</keyword>
<evidence type="ECO:0000313" key="5">
    <source>
        <dbReference type="WBParaSite" id="BXY_1426000.1"/>
    </source>
</evidence>
<evidence type="ECO:0000313" key="3">
    <source>
        <dbReference type="Proteomes" id="UP000095284"/>
    </source>
</evidence>
<feature type="signal peptide" evidence="1">
    <location>
        <begin position="1"/>
        <end position="21"/>
    </location>
</feature>
<dbReference type="EMBL" id="CAJFDI010000006">
    <property type="protein sequence ID" value="CAD5234429.1"/>
    <property type="molecule type" value="Genomic_DNA"/>
</dbReference>
<proteinExistence type="predicted"/>
<reference evidence="5" key="1">
    <citation type="submission" date="2016-11" db="UniProtKB">
        <authorList>
            <consortium name="WormBaseParasite"/>
        </authorList>
    </citation>
    <scope>IDENTIFICATION</scope>
</reference>
<dbReference type="Proteomes" id="UP000582659">
    <property type="component" value="Unassembled WGS sequence"/>
</dbReference>
<dbReference type="Proteomes" id="UP000659654">
    <property type="component" value="Unassembled WGS sequence"/>
</dbReference>
<evidence type="ECO:0000256" key="1">
    <source>
        <dbReference type="SAM" id="SignalP"/>
    </source>
</evidence>
<feature type="chain" id="PRO_5036022244" evidence="1">
    <location>
        <begin position="22"/>
        <end position="74"/>
    </location>
</feature>
<name>A0A1I7SMH5_BURXY</name>
<dbReference type="SMR" id="A0A1I7SMH5"/>
<dbReference type="AlphaFoldDB" id="A0A1I7SMH5"/>
<keyword evidence="4" id="KW-1185">Reference proteome</keyword>
<reference evidence="2" key="2">
    <citation type="submission" date="2020-09" db="EMBL/GenBank/DDBJ databases">
        <authorList>
            <person name="Kikuchi T."/>
        </authorList>
    </citation>
    <scope>NUCLEOTIDE SEQUENCE</scope>
    <source>
        <strain evidence="2">Ka4C1</strain>
    </source>
</reference>